<evidence type="ECO:0000313" key="11">
    <source>
        <dbReference type="EMBL" id="KRM02489.1"/>
    </source>
</evidence>
<proteinExistence type="inferred from homology"/>
<evidence type="ECO:0000256" key="1">
    <source>
        <dbReference type="ARBA" id="ARBA00001933"/>
    </source>
</evidence>
<evidence type="ECO:0000256" key="8">
    <source>
        <dbReference type="ARBA" id="ARBA00047481"/>
    </source>
</evidence>
<dbReference type="PANTHER" id="PTHR43643">
    <property type="entry name" value="HISTIDINOL-PHOSPHATE AMINOTRANSFERASE 2"/>
    <property type="match status" value="1"/>
</dbReference>
<sequence>MKESIKHLKSYEPETSVEEVKAEYHLDRIVRLSANENPYGTSPKVKEAILNWGFDGNYYPDSESKVLRNQIANYWSLSPDQLIFGVGLDEILELISRTFLTPGDEVVVPDPTFSEYALHAEIEGAKVVKVPINAETGHNDWSAMTKAVTQQTKLVWLCNPNNPTGVIESRADIQAFLDQVPSDTLVLVDEAYMDFADGAQDMTCFPLLSQYPNLAVLRTFSKAYGLAGFRVGFIAMAPQLAQYMQMIRLPYNIPTVSQIAAQAAFADQVFVDQVVAKNRVERQRWMDFFDQMGVKYFPSQTNFIYYRVDDEQGLAEALLSQGYQIRRGFQTHWLRNTIGLSADNDQMMAITKEFLKA</sequence>
<dbReference type="RefSeq" id="WP_056937246.1">
    <property type="nucleotide sequence ID" value="NZ_AZFN01000010.1"/>
</dbReference>
<dbReference type="InterPro" id="IPR001917">
    <property type="entry name" value="Aminotrans_II_pyridoxalP_BS"/>
</dbReference>
<dbReference type="GO" id="GO:0000105">
    <property type="term" value="P:L-histidine biosynthetic process"/>
    <property type="evidence" value="ECO:0007669"/>
    <property type="project" value="UniProtKB-UniRule"/>
</dbReference>
<evidence type="ECO:0000256" key="4">
    <source>
        <dbReference type="ARBA" id="ARBA00022576"/>
    </source>
</evidence>
<evidence type="ECO:0000256" key="7">
    <source>
        <dbReference type="ARBA" id="ARBA00023102"/>
    </source>
</evidence>
<dbReference type="UniPathway" id="UPA00031">
    <property type="reaction ID" value="UER00012"/>
</dbReference>
<accession>A0A0R1VH05</accession>
<dbReference type="PATRIC" id="fig|1423749.3.peg.149"/>
<dbReference type="InterPro" id="IPR015422">
    <property type="entry name" value="PyrdxlP-dep_Trfase_small"/>
</dbReference>
<dbReference type="PROSITE" id="PS00599">
    <property type="entry name" value="AA_TRANSFER_CLASS_2"/>
    <property type="match status" value="1"/>
</dbReference>
<dbReference type="NCBIfam" id="TIGR01141">
    <property type="entry name" value="hisC"/>
    <property type="match status" value="1"/>
</dbReference>
<dbReference type="InterPro" id="IPR004839">
    <property type="entry name" value="Aminotransferase_I/II_large"/>
</dbReference>
<dbReference type="HAMAP" id="MF_01023">
    <property type="entry name" value="HisC_aminotrans_2"/>
    <property type="match status" value="1"/>
</dbReference>
<dbReference type="EMBL" id="AZFN01000010">
    <property type="protein sequence ID" value="KRM02489.1"/>
    <property type="molecule type" value="Genomic_DNA"/>
</dbReference>
<feature type="domain" description="Aminotransferase class I/classII large" evidence="10">
    <location>
        <begin position="29"/>
        <end position="345"/>
    </location>
</feature>
<keyword evidence="9" id="KW-0028">Amino-acid biosynthesis</keyword>
<name>A0A0R1VH05_9LACO</name>
<dbReference type="InterPro" id="IPR015424">
    <property type="entry name" value="PyrdxlP-dep_Trfase"/>
</dbReference>
<comment type="cofactor">
    <cofactor evidence="1 9">
        <name>pyridoxal 5'-phosphate</name>
        <dbReference type="ChEBI" id="CHEBI:597326"/>
    </cofactor>
</comment>
<evidence type="ECO:0000256" key="5">
    <source>
        <dbReference type="ARBA" id="ARBA00022679"/>
    </source>
</evidence>
<comment type="pathway">
    <text evidence="2 9">Amino-acid biosynthesis; L-histidine biosynthesis; L-histidine from 5-phospho-alpha-D-ribose 1-diphosphate: step 7/9.</text>
</comment>
<keyword evidence="7 9" id="KW-0368">Histidine biosynthesis</keyword>
<evidence type="ECO:0000256" key="9">
    <source>
        <dbReference type="HAMAP-Rule" id="MF_01023"/>
    </source>
</evidence>
<reference evidence="11 12" key="1">
    <citation type="journal article" date="2015" name="Genome Announc.">
        <title>Expanding the biotechnology potential of lactobacilli through comparative genomics of 213 strains and associated genera.</title>
        <authorList>
            <person name="Sun Z."/>
            <person name="Harris H.M."/>
            <person name="McCann A."/>
            <person name="Guo C."/>
            <person name="Argimon S."/>
            <person name="Zhang W."/>
            <person name="Yang X."/>
            <person name="Jeffery I.B."/>
            <person name="Cooney J.C."/>
            <person name="Kagawa T.F."/>
            <person name="Liu W."/>
            <person name="Song Y."/>
            <person name="Salvetti E."/>
            <person name="Wrobel A."/>
            <person name="Rasinkangas P."/>
            <person name="Parkhill J."/>
            <person name="Rea M.C."/>
            <person name="O'Sullivan O."/>
            <person name="Ritari J."/>
            <person name="Douillard F.P."/>
            <person name="Paul Ross R."/>
            <person name="Yang R."/>
            <person name="Briner A.E."/>
            <person name="Felis G.E."/>
            <person name="de Vos W.M."/>
            <person name="Barrangou R."/>
            <person name="Klaenhammer T.R."/>
            <person name="Caufield P.W."/>
            <person name="Cui Y."/>
            <person name="Zhang H."/>
            <person name="O'Toole P.W."/>
        </authorList>
    </citation>
    <scope>NUCLEOTIDE SEQUENCE [LARGE SCALE GENOMIC DNA]</scope>
    <source>
        <strain evidence="11 12">DSM 16045</strain>
    </source>
</reference>
<gene>
    <name evidence="9" type="primary">hisC</name>
    <name evidence="11" type="ORF">FC60_GL000149</name>
</gene>
<keyword evidence="4 9" id="KW-0032">Aminotransferase</keyword>
<keyword evidence="6 9" id="KW-0663">Pyridoxal phosphate</keyword>
<dbReference type="InterPro" id="IPR050106">
    <property type="entry name" value="HistidinolP_aminotransfase"/>
</dbReference>
<evidence type="ECO:0000256" key="3">
    <source>
        <dbReference type="ARBA" id="ARBA00011738"/>
    </source>
</evidence>
<dbReference type="GO" id="GO:0004400">
    <property type="term" value="F:histidinol-phosphate transaminase activity"/>
    <property type="evidence" value="ECO:0007669"/>
    <property type="project" value="UniProtKB-UniRule"/>
</dbReference>
<comment type="subunit">
    <text evidence="3 9">Homodimer.</text>
</comment>
<keyword evidence="12" id="KW-1185">Reference proteome</keyword>
<dbReference type="InterPro" id="IPR015421">
    <property type="entry name" value="PyrdxlP-dep_Trfase_major"/>
</dbReference>
<dbReference type="GO" id="GO:0030170">
    <property type="term" value="F:pyridoxal phosphate binding"/>
    <property type="evidence" value="ECO:0007669"/>
    <property type="project" value="InterPro"/>
</dbReference>
<comment type="caution">
    <text evidence="11">The sequence shown here is derived from an EMBL/GenBank/DDBJ whole genome shotgun (WGS) entry which is preliminary data.</text>
</comment>
<dbReference type="InterPro" id="IPR005861">
    <property type="entry name" value="HisP_aminotrans"/>
</dbReference>
<dbReference type="Gene3D" id="3.90.1150.10">
    <property type="entry name" value="Aspartate Aminotransferase, domain 1"/>
    <property type="match status" value="1"/>
</dbReference>
<organism evidence="11 12">
    <name type="scientific">Limosilactobacillus gastricus DSM 16045</name>
    <dbReference type="NCBI Taxonomy" id="1423749"/>
    <lineage>
        <taxon>Bacteria</taxon>
        <taxon>Bacillati</taxon>
        <taxon>Bacillota</taxon>
        <taxon>Bacilli</taxon>
        <taxon>Lactobacillales</taxon>
        <taxon>Lactobacillaceae</taxon>
        <taxon>Limosilactobacillus</taxon>
    </lineage>
</organism>
<evidence type="ECO:0000256" key="2">
    <source>
        <dbReference type="ARBA" id="ARBA00005011"/>
    </source>
</evidence>
<evidence type="ECO:0000256" key="6">
    <source>
        <dbReference type="ARBA" id="ARBA00022898"/>
    </source>
</evidence>
<dbReference type="Proteomes" id="UP000051739">
    <property type="component" value="Unassembled WGS sequence"/>
</dbReference>
<evidence type="ECO:0000313" key="12">
    <source>
        <dbReference type="Proteomes" id="UP000051739"/>
    </source>
</evidence>
<dbReference type="Pfam" id="PF00155">
    <property type="entry name" value="Aminotran_1_2"/>
    <property type="match status" value="1"/>
</dbReference>
<evidence type="ECO:0000259" key="10">
    <source>
        <dbReference type="Pfam" id="PF00155"/>
    </source>
</evidence>
<dbReference type="EC" id="2.6.1.9" evidence="9"/>
<comment type="catalytic activity">
    <reaction evidence="8 9">
        <text>L-histidinol phosphate + 2-oxoglutarate = 3-(imidazol-4-yl)-2-oxopropyl phosphate + L-glutamate</text>
        <dbReference type="Rhea" id="RHEA:23744"/>
        <dbReference type="ChEBI" id="CHEBI:16810"/>
        <dbReference type="ChEBI" id="CHEBI:29985"/>
        <dbReference type="ChEBI" id="CHEBI:57766"/>
        <dbReference type="ChEBI" id="CHEBI:57980"/>
        <dbReference type="EC" id="2.6.1.9"/>
    </reaction>
</comment>
<feature type="modified residue" description="N6-(pyridoxal phosphate)lysine" evidence="9">
    <location>
        <position position="222"/>
    </location>
</feature>
<dbReference type="AlphaFoldDB" id="A0A0R1VH05"/>
<comment type="similarity">
    <text evidence="9">Belongs to the class-II pyridoxal-phosphate-dependent aminotransferase family. Histidinol-phosphate aminotransferase subfamily.</text>
</comment>
<dbReference type="Gene3D" id="3.40.640.10">
    <property type="entry name" value="Type I PLP-dependent aspartate aminotransferase-like (Major domain)"/>
    <property type="match status" value="1"/>
</dbReference>
<dbReference type="CDD" id="cd00609">
    <property type="entry name" value="AAT_like"/>
    <property type="match status" value="1"/>
</dbReference>
<protein>
    <recommendedName>
        <fullName evidence="9">Histidinol-phosphate aminotransferase</fullName>
        <ecNumber evidence="9">2.6.1.9</ecNumber>
    </recommendedName>
    <alternativeName>
        <fullName evidence="9">Imidazole acetol-phosphate transaminase</fullName>
    </alternativeName>
</protein>
<dbReference type="PANTHER" id="PTHR43643:SF3">
    <property type="entry name" value="HISTIDINOL-PHOSPHATE AMINOTRANSFERASE"/>
    <property type="match status" value="1"/>
</dbReference>
<keyword evidence="5 9" id="KW-0808">Transferase</keyword>
<dbReference type="SUPFAM" id="SSF53383">
    <property type="entry name" value="PLP-dependent transferases"/>
    <property type="match status" value="1"/>
</dbReference>